<reference evidence="3 4" key="1">
    <citation type="submission" date="2016-10" db="EMBL/GenBank/DDBJ databases">
        <title>Proteomics and genomics reveal pathogen-plant mechanisms compatible with a hemibiotrophic lifestyle of Diplodia corticola.</title>
        <authorList>
            <person name="Fernandes I."/>
            <person name="De Jonge R."/>
            <person name="Van De Peer Y."/>
            <person name="Devreese B."/>
            <person name="Alves A."/>
            <person name="Esteves A.C."/>
        </authorList>
    </citation>
    <scope>NUCLEOTIDE SEQUENCE [LARGE SCALE GENOMIC DNA]</scope>
    <source>
        <strain evidence="3 4">CBS 112549</strain>
    </source>
</reference>
<feature type="transmembrane region" description="Helical" evidence="2">
    <location>
        <begin position="71"/>
        <end position="91"/>
    </location>
</feature>
<proteinExistence type="predicted"/>
<feature type="transmembrane region" description="Helical" evidence="2">
    <location>
        <begin position="168"/>
        <end position="191"/>
    </location>
</feature>
<feature type="transmembrane region" description="Helical" evidence="2">
    <location>
        <begin position="134"/>
        <end position="156"/>
    </location>
</feature>
<evidence type="ECO:0000313" key="3">
    <source>
        <dbReference type="EMBL" id="OJD40507.1"/>
    </source>
</evidence>
<accession>A0A1J9S6E3</accession>
<evidence type="ECO:0000313" key="4">
    <source>
        <dbReference type="Proteomes" id="UP000183809"/>
    </source>
</evidence>
<dbReference type="RefSeq" id="XP_020135350.1">
    <property type="nucleotide sequence ID" value="XM_020269485.1"/>
</dbReference>
<feature type="region of interest" description="Disordered" evidence="1">
    <location>
        <begin position="15"/>
        <end position="66"/>
    </location>
</feature>
<dbReference type="AlphaFoldDB" id="A0A1J9S6E3"/>
<feature type="compositionally biased region" description="Low complexity" evidence="1">
    <location>
        <begin position="310"/>
        <end position="324"/>
    </location>
</feature>
<feature type="region of interest" description="Disordered" evidence="1">
    <location>
        <begin position="305"/>
        <end position="324"/>
    </location>
</feature>
<keyword evidence="2" id="KW-0472">Membrane</keyword>
<organism evidence="3 4">
    <name type="scientific">Diplodia corticola</name>
    <dbReference type="NCBI Taxonomy" id="236234"/>
    <lineage>
        <taxon>Eukaryota</taxon>
        <taxon>Fungi</taxon>
        <taxon>Dikarya</taxon>
        <taxon>Ascomycota</taxon>
        <taxon>Pezizomycotina</taxon>
        <taxon>Dothideomycetes</taxon>
        <taxon>Dothideomycetes incertae sedis</taxon>
        <taxon>Botryosphaeriales</taxon>
        <taxon>Botryosphaeriaceae</taxon>
        <taxon>Diplodia</taxon>
    </lineage>
</organism>
<keyword evidence="2" id="KW-0812">Transmembrane</keyword>
<keyword evidence="4" id="KW-1185">Reference proteome</keyword>
<protein>
    <submittedName>
        <fullName evidence="3">Uncharacterized protein</fullName>
    </submittedName>
</protein>
<feature type="compositionally biased region" description="Low complexity" evidence="1">
    <location>
        <begin position="21"/>
        <end position="44"/>
    </location>
</feature>
<comment type="caution">
    <text evidence="3">The sequence shown here is derived from an EMBL/GenBank/DDBJ whole genome shotgun (WGS) entry which is preliminary data.</text>
</comment>
<name>A0A1J9S6E3_9PEZI</name>
<keyword evidence="2" id="KW-1133">Transmembrane helix</keyword>
<gene>
    <name evidence="3" type="ORF">BKCO1_1000122</name>
</gene>
<feature type="transmembrane region" description="Helical" evidence="2">
    <location>
        <begin position="267"/>
        <end position="292"/>
    </location>
</feature>
<evidence type="ECO:0000256" key="1">
    <source>
        <dbReference type="SAM" id="MobiDB-lite"/>
    </source>
</evidence>
<dbReference type="GeneID" id="31009744"/>
<dbReference type="EMBL" id="MNUE01000001">
    <property type="protein sequence ID" value="OJD40507.1"/>
    <property type="molecule type" value="Genomic_DNA"/>
</dbReference>
<dbReference type="Proteomes" id="UP000183809">
    <property type="component" value="Unassembled WGS sequence"/>
</dbReference>
<evidence type="ECO:0000256" key="2">
    <source>
        <dbReference type="SAM" id="Phobius"/>
    </source>
</evidence>
<sequence length="324" mass="36076">MDTITFVHPSAPSLALHHIETSSSSTSSSSSSSPSSRDPTGPSSQSKHAPSARAAPVADEANKKDPSRPSFLDYLPMAAAASAIVGLTLLLKVVPGTPRVYERTWLFSVRRDGRWTARALTDPWISNMFLKDTLITLLVCVIASLLWNLFNFAVWCSRGTSKGIHPGVQIAFHLLFCLILMAFAIIGFMLAEADMKPQNPGARYWLSNVRTVYYAGPHDRGSSMEESWSWWNPWGWSLSEHSDDTNMSWRWWGMGLPDHGKHGVKLYLVQGGCVAGFILTVLHFLMFLRACYLLNHRRKKQRQELKDVITSQGQGRNTQGQTGV</sequence>